<evidence type="ECO:0000313" key="7">
    <source>
        <dbReference type="EMBL" id="QHT83268.1"/>
    </source>
</evidence>
<dbReference type="InterPro" id="IPR004859">
    <property type="entry name" value="Xrn1_N"/>
</dbReference>
<keyword evidence="3" id="KW-0269">Exonuclease</keyword>
<evidence type="ECO:0008006" key="8">
    <source>
        <dbReference type="Google" id="ProtNLM"/>
    </source>
</evidence>
<dbReference type="GO" id="GO:0000956">
    <property type="term" value="P:nuclear-transcribed mRNA catabolic process"/>
    <property type="evidence" value="ECO:0007669"/>
    <property type="project" value="TreeGrafter"/>
</dbReference>
<feature type="domain" description="Xrn1 helical" evidence="6">
    <location>
        <begin position="356"/>
        <end position="434"/>
    </location>
</feature>
<dbReference type="GO" id="GO:0003723">
    <property type="term" value="F:RNA binding"/>
    <property type="evidence" value="ECO:0007669"/>
    <property type="project" value="TreeGrafter"/>
</dbReference>
<evidence type="ECO:0000256" key="1">
    <source>
        <dbReference type="ARBA" id="ARBA00022722"/>
    </source>
</evidence>
<dbReference type="Gene3D" id="3.40.50.12390">
    <property type="match status" value="1"/>
</dbReference>
<accession>A0A6C0HRC9</accession>
<dbReference type="AlphaFoldDB" id="A0A6C0HRC9"/>
<sequence>MGIPSYYSYLIKNHPDILEILLNPPQPDHFYLDANSIIYDIVNQSNDEIIKRVIQEIEKYILFVAPKKTVTIAFDGCAPRAKMQQQRERRFKSYYLNKAQSRIKKVSPKWNTANITPGTEFMKLLSEMMKSHFTQYNVLSDCSGEGEHKIFQIIRDNAKQDEVHLIYGLDSDLIMISMMHIELTNIYLFRETPQYIKQFHSSLDPKSNYLLNVSVLSRIIEKEMGGHIHDYVFISFLMGNDFMPHFPALNIRTGGIDKIINAYKLNQKQIVNIDRNTKEITIVWDHFFHFLQLLSDREEEFIQKEFLARSRKPRCTEPMQKIENLPLIDRKVELFINPMKDGWEKRYNETLGGNSKEYIDGLVWNITYYTFGCSDWNWNYSHHYPPLLKDLILKIPKNSQTIQYIESINENTDLEQLCTVLPKDSLYLVPEKIRRQLPLDWYVDDCCFTWAFCKYFWESHPDLPVIDISELKLICS</sequence>
<dbReference type="GO" id="GO:0004534">
    <property type="term" value="F:5'-3' RNA exonuclease activity"/>
    <property type="evidence" value="ECO:0007669"/>
    <property type="project" value="TreeGrafter"/>
</dbReference>
<dbReference type="EMBL" id="MN740007">
    <property type="protein sequence ID" value="QHT83268.1"/>
    <property type="molecule type" value="Genomic_DNA"/>
</dbReference>
<evidence type="ECO:0000256" key="4">
    <source>
        <dbReference type="ARBA" id="ARBA00038299"/>
    </source>
</evidence>
<name>A0A6C0HRC9_9ZZZZ</name>
<evidence type="ECO:0000256" key="2">
    <source>
        <dbReference type="ARBA" id="ARBA00022801"/>
    </source>
</evidence>
<keyword evidence="2" id="KW-0378">Hydrolase</keyword>
<evidence type="ECO:0000259" key="5">
    <source>
        <dbReference type="Pfam" id="PF03159"/>
    </source>
</evidence>
<dbReference type="PANTHER" id="PTHR12341:SF7">
    <property type="entry name" value="5'-3' EXORIBONUCLEASE 1"/>
    <property type="match status" value="1"/>
</dbReference>
<keyword evidence="1" id="KW-0540">Nuclease</keyword>
<dbReference type="InterPro" id="IPR027073">
    <property type="entry name" value="5_3_exoribonuclease"/>
</dbReference>
<feature type="domain" description="Xrn1 N-terminal" evidence="5">
    <location>
        <begin position="1"/>
        <end position="191"/>
    </location>
</feature>
<organism evidence="7">
    <name type="scientific">viral metagenome</name>
    <dbReference type="NCBI Taxonomy" id="1070528"/>
    <lineage>
        <taxon>unclassified sequences</taxon>
        <taxon>metagenomes</taxon>
        <taxon>organismal metagenomes</taxon>
    </lineage>
</organism>
<protein>
    <recommendedName>
        <fullName evidence="8">Xrn1 N-terminal domain-containing protein</fullName>
    </recommendedName>
</protein>
<dbReference type="Pfam" id="PF03159">
    <property type="entry name" value="XRN_N"/>
    <property type="match status" value="1"/>
</dbReference>
<feature type="domain" description="Xrn1 helical" evidence="6">
    <location>
        <begin position="227"/>
        <end position="331"/>
    </location>
</feature>
<evidence type="ECO:0000256" key="3">
    <source>
        <dbReference type="ARBA" id="ARBA00022839"/>
    </source>
</evidence>
<comment type="similarity">
    <text evidence="4">Belongs to the 5'-3' exonuclease family.</text>
</comment>
<dbReference type="PANTHER" id="PTHR12341">
    <property type="entry name" value="5'-&gt;3' EXORIBONUCLEASE"/>
    <property type="match status" value="1"/>
</dbReference>
<proteinExistence type="inferred from homology"/>
<dbReference type="InterPro" id="IPR041412">
    <property type="entry name" value="Xrn1_helical"/>
</dbReference>
<evidence type="ECO:0000259" key="6">
    <source>
        <dbReference type="Pfam" id="PF17846"/>
    </source>
</evidence>
<dbReference type="Pfam" id="PF17846">
    <property type="entry name" value="XRN_M"/>
    <property type="match status" value="2"/>
</dbReference>
<reference evidence="7" key="1">
    <citation type="journal article" date="2020" name="Nature">
        <title>Giant virus diversity and host interactions through global metagenomics.</title>
        <authorList>
            <person name="Schulz F."/>
            <person name="Roux S."/>
            <person name="Paez-Espino D."/>
            <person name="Jungbluth S."/>
            <person name="Walsh D.A."/>
            <person name="Denef V.J."/>
            <person name="McMahon K.D."/>
            <person name="Konstantinidis K.T."/>
            <person name="Eloe-Fadrosh E.A."/>
            <person name="Kyrpides N.C."/>
            <person name="Woyke T."/>
        </authorList>
    </citation>
    <scope>NUCLEOTIDE SEQUENCE</scope>
    <source>
        <strain evidence="7">GVMAG-M-3300023184-167</strain>
    </source>
</reference>
<dbReference type="GO" id="GO:0005634">
    <property type="term" value="C:nucleus"/>
    <property type="evidence" value="ECO:0007669"/>
    <property type="project" value="TreeGrafter"/>
</dbReference>